<dbReference type="Proteomes" id="UP001369815">
    <property type="component" value="Unassembled WGS sequence"/>
</dbReference>
<keyword evidence="1" id="KW-1133">Transmembrane helix</keyword>
<proteinExistence type="predicted"/>
<feature type="transmembrane region" description="Helical" evidence="1">
    <location>
        <begin position="309"/>
        <end position="329"/>
    </location>
</feature>
<accession>A0AAX6MPG0</accession>
<evidence type="ECO:0000256" key="1">
    <source>
        <dbReference type="SAM" id="Phobius"/>
    </source>
</evidence>
<keyword evidence="1" id="KW-0812">Transmembrane</keyword>
<evidence type="ECO:0000313" key="3">
    <source>
        <dbReference type="Proteomes" id="UP001369815"/>
    </source>
</evidence>
<dbReference type="EMBL" id="JBANMG010000004">
    <property type="protein sequence ID" value="KAK6954071.1"/>
    <property type="molecule type" value="Genomic_DNA"/>
</dbReference>
<organism evidence="2 3">
    <name type="scientific">Daldinia eschscholtzii</name>
    <dbReference type="NCBI Taxonomy" id="292717"/>
    <lineage>
        <taxon>Eukaryota</taxon>
        <taxon>Fungi</taxon>
        <taxon>Dikarya</taxon>
        <taxon>Ascomycota</taxon>
        <taxon>Pezizomycotina</taxon>
        <taxon>Sordariomycetes</taxon>
        <taxon>Xylariomycetidae</taxon>
        <taxon>Xylariales</taxon>
        <taxon>Hypoxylaceae</taxon>
        <taxon>Daldinia</taxon>
    </lineage>
</organism>
<evidence type="ECO:0000313" key="2">
    <source>
        <dbReference type="EMBL" id="KAK6954071.1"/>
    </source>
</evidence>
<keyword evidence="3" id="KW-1185">Reference proteome</keyword>
<name>A0AAX6MPG0_9PEZI</name>
<feature type="transmembrane region" description="Helical" evidence="1">
    <location>
        <begin position="96"/>
        <end position="121"/>
    </location>
</feature>
<protein>
    <recommendedName>
        <fullName evidence="4">Integral membrane protein</fullName>
    </recommendedName>
</protein>
<sequence length="341" mass="37436">MNASASLRASFYGADGPLGLPPQPKRHTMAGDIEALRWRKTLVPVNYADYSSFCRRMKEETNEESITEVEQTPEPPAIRNQIGRMFTIWPYRDANWVIAMLFVVGSVSFGLNSLLGLLSVFAPSTIFPGQVELALPITTLFGALFFLSGGTLTLIAGWNADKGTLEPVEYKTGDGNTKTYKPALLGSSAWSWVPTITDLKSALRTVPFQSSLVQFFGGLILSVTIVGGWPGVISPDDPMGLQLFLFTPLAVGGTMFFFANMSLLIWLQDRWYKPKPSSASWQAAFWSSVGSFDFALTGFASFMGDMSTATIATFIGAWTFLIGSIFQWYDLMAFHPDGWAT</sequence>
<gene>
    <name evidence="2" type="ORF">Daesc_004033</name>
</gene>
<dbReference type="AlphaFoldDB" id="A0AAX6MPG0"/>
<evidence type="ECO:0008006" key="4">
    <source>
        <dbReference type="Google" id="ProtNLM"/>
    </source>
</evidence>
<reference evidence="2 3" key="1">
    <citation type="journal article" date="2024" name="Front Chem Biol">
        <title>Unveiling the potential of Daldinia eschscholtzii MFLUCC 19-0629 through bioactivity and bioinformatics studies for enhanced sustainable agriculture production.</title>
        <authorList>
            <person name="Brooks S."/>
            <person name="Weaver J.A."/>
            <person name="Klomchit A."/>
            <person name="Alharthi S.A."/>
            <person name="Onlamun T."/>
            <person name="Nurani R."/>
            <person name="Vong T.K."/>
            <person name="Alberti F."/>
            <person name="Greco C."/>
        </authorList>
    </citation>
    <scope>NUCLEOTIDE SEQUENCE [LARGE SCALE GENOMIC DNA]</scope>
    <source>
        <strain evidence="2">MFLUCC 19-0629</strain>
    </source>
</reference>
<feature type="transmembrane region" description="Helical" evidence="1">
    <location>
        <begin position="133"/>
        <end position="158"/>
    </location>
</feature>
<comment type="caution">
    <text evidence="2">The sequence shown here is derived from an EMBL/GenBank/DDBJ whole genome shotgun (WGS) entry which is preliminary data.</text>
</comment>
<feature type="transmembrane region" description="Helical" evidence="1">
    <location>
        <begin position="244"/>
        <end position="267"/>
    </location>
</feature>
<feature type="transmembrane region" description="Helical" evidence="1">
    <location>
        <begin position="212"/>
        <end position="232"/>
    </location>
</feature>
<keyword evidence="1" id="KW-0472">Membrane</keyword>